<dbReference type="AlphaFoldDB" id="A0A0B7C0A0"/>
<evidence type="ECO:0000256" key="1">
    <source>
        <dbReference type="SAM" id="MobiDB-lite"/>
    </source>
</evidence>
<feature type="region of interest" description="Disordered" evidence="1">
    <location>
        <begin position="1"/>
        <end position="53"/>
    </location>
</feature>
<gene>
    <name evidence="2" type="primary">ORF219217</name>
</gene>
<feature type="non-terminal residue" evidence="2">
    <location>
        <position position="1"/>
    </location>
</feature>
<proteinExistence type="predicted"/>
<feature type="non-terminal residue" evidence="2">
    <location>
        <position position="98"/>
    </location>
</feature>
<accession>A0A0B7C0A0</accession>
<reference evidence="2" key="1">
    <citation type="submission" date="2014-12" db="EMBL/GenBank/DDBJ databases">
        <title>Insight into the proteome of Arion vulgaris.</title>
        <authorList>
            <person name="Aradska J."/>
            <person name="Bulat T."/>
            <person name="Smidak R."/>
            <person name="Sarate P."/>
            <person name="Gangsoo J."/>
            <person name="Sialana F."/>
            <person name="Bilban M."/>
            <person name="Lubec G."/>
        </authorList>
    </citation>
    <scope>NUCLEOTIDE SEQUENCE</scope>
    <source>
        <tissue evidence="2">Skin</tissue>
    </source>
</reference>
<feature type="compositionally biased region" description="Basic and acidic residues" evidence="1">
    <location>
        <begin position="33"/>
        <end position="46"/>
    </location>
</feature>
<dbReference type="EMBL" id="HACG01051767">
    <property type="protein sequence ID" value="CEK98638.1"/>
    <property type="molecule type" value="Transcribed_RNA"/>
</dbReference>
<organism evidence="2">
    <name type="scientific">Arion vulgaris</name>
    <dbReference type="NCBI Taxonomy" id="1028688"/>
    <lineage>
        <taxon>Eukaryota</taxon>
        <taxon>Metazoa</taxon>
        <taxon>Spiralia</taxon>
        <taxon>Lophotrochozoa</taxon>
        <taxon>Mollusca</taxon>
        <taxon>Gastropoda</taxon>
        <taxon>Heterobranchia</taxon>
        <taxon>Euthyneura</taxon>
        <taxon>Panpulmonata</taxon>
        <taxon>Eupulmonata</taxon>
        <taxon>Stylommatophora</taxon>
        <taxon>Helicina</taxon>
        <taxon>Arionoidea</taxon>
        <taxon>Arionidae</taxon>
        <taxon>Arion</taxon>
    </lineage>
</organism>
<protein>
    <submittedName>
        <fullName evidence="2">Uncharacterized protein</fullName>
    </submittedName>
</protein>
<sequence>TLDSNAEVAGDPALSAAAEVVGEPLPLDTDSEVVGKPRPLDNDHNVIGEPPVSSVLKPRLEGGELMLVLSRSPSCLGETLLEELSPPSIPSASPHQDG</sequence>
<evidence type="ECO:0000313" key="2">
    <source>
        <dbReference type="EMBL" id="CEK98638.1"/>
    </source>
</evidence>
<name>A0A0B7C0A0_9EUPU</name>